<keyword evidence="3" id="KW-1185">Reference proteome</keyword>
<dbReference type="OMA" id="WYGATYC"/>
<feature type="transmembrane region" description="Helical" evidence="1">
    <location>
        <begin position="176"/>
        <end position="195"/>
    </location>
</feature>
<dbReference type="OrthoDB" id="19836at2759"/>
<protein>
    <submittedName>
        <fullName evidence="2">Uncharacterized protein</fullName>
    </submittedName>
</protein>
<feature type="transmembrane region" description="Helical" evidence="1">
    <location>
        <begin position="246"/>
        <end position="266"/>
    </location>
</feature>
<feature type="transmembrane region" description="Helical" evidence="1">
    <location>
        <begin position="12"/>
        <end position="32"/>
    </location>
</feature>
<dbReference type="Proteomes" id="UP000007797">
    <property type="component" value="Unassembled WGS sequence"/>
</dbReference>
<gene>
    <name evidence="2" type="ORF">DFA_11954</name>
</gene>
<name>F4QEX8_CACFS</name>
<evidence type="ECO:0000313" key="2">
    <source>
        <dbReference type="EMBL" id="EGG14185.1"/>
    </source>
</evidence>
<evidence type="ECO:0000256" key="1">
    <source>
        <dbReference type="SAM" id="Phobius"/>
    </source>
</evidence>
<feature type="transmembrane region" description="Helical" evidence="1">
    <location>
        <begin position="44"/>
        <end position="64"/>
    </location>
</feature>
<dbReference type="KEGG" id="dfa:DFA_11954"/>
<dbReference type="RefSeq" id="XP_004350893.1">
    <property type="nucleotide sequence ID" value="XM_004350842.1"/>
</dbReference>
<dbReference type="EMBL" id="GL883029">
    <property type="protein sequence ID" value="EGG14185.1"/>
    <property type="molecule type" value="Genomic_DNA"/>
</dbReference>
<reference evidence="3" key="1">
    <citation type="journal article" date="2011" name="Genome Res.">
        <title>Phylogeny-wide analysis of social amoeba genomes highlights ancient origins for complex intercellular communication.</title>
        <authorList>
            <person name="Heidel A.J."/>
            <person name="Lawal H.M."/>
            <person name="Felder M."/>
            <person name="Schilde C."/>
            <person name="Helps N.R."/>
            <person name="Tunggal B."/>
            <person name="Rivero F."/>
            <person name="John U."/>
            <person name="Schleicher M."/>
            <person name="Eichinger L."/>
            <person name="Platzer M."/>
            <person name="Noegel A.A."/>
            <person name="Schaap P."/>
            <person name="Gloeckner G."/>
        </authorList>
    </citation>
    <scope>NUCLEOTIDE SEQUENCE [LARGE SCALE GENOMIC DNA]</scope>
    <source>
        <strain evidence="3">SH3</strain>
    </source>
</reference>
<accession>F4QEX8</accession>
<dbReference type="AlphaFoldDB" id="F4QEX8"/>
<sequence>MSSSLGRLRLFILTLLAAVTAFTIIGSSFYQIDYCTVERVKSNHSVLLYTLVIIIVSGLLISFWRPVFPSGRNVKRPIEYKRSLFYIIYTYLWYGATYCICYAGKYILNDTMCHKDPNSISGHFLYHIFFALAIPYWFISVGRLYYKDNQLLSSSSPNTKPSSVVLRHEFKFLKNLILSGWMPILMISLYIIYLVLSYMNLEKTYVLGYHSPRQILYGVILCLLSFYSLLGLTATVNKRSDKGLNYLMLVLSVLWIIGPSLIYFVVKRRFPFGKLELTLAAIGYGYLLFVSSKGLDHIITKTIKPIQQIIQPKKAPHYNPISSSKKKKKID</sequence>
<feature type="transmembrane region" description="Helical" evidence="1">
    <location>
        <begin position="215"/>
        <end position="234"/>
    </location>
</feature>
<feature type="transmembrane region" description="Helical" evidence="1">
    <location>
        <begin position="84"/>
        <end position="104"/>
    </location>
</feature>
<dbReference type="GeneID" id="14866380"/>
<proteinExistence type="predicted"/>
<keyword evidence="1" id="KW-0472">Membrane</keyword>
<evidence type="ECO:0000313" key="3">
    <source>
        <dbReference type="Proteomes" id="UP000007797"/>
    </source>
</evidence>
<organism evidence="2 3">
    <name type="scientific">Cavenderia fasciculata</name>
    <name type="common">Slime mold</name>
    <name type="synonym">Dictyostelium fasciculatum</name>
    <dbReference type="NCBI Taxonomy" id="261658"/>
    <lineage>
        <taxon>Eukaryota</taxon>
        <taxon>Amoebozoa</taxon>
        <taxon>Evosea</taxon>
        <taxon>Eumycetozoa</taxon>
        <taxon>Dictyostelia</taxon>
        <taxon>Acytosteliales</taxon>
        <taxon>Cavenderiaceae</taxon>
        <taxon>Cavenderia</taxon>
    </lineage>
</organism>
<keyword evidence="1" id="KW-1133">Transmembrane helix</keyword>
<keyword evidence="1" id="KW-0812">Transmembrane</keyword>
<feature type="transmembrane region" description="Helical" evidence="1">
    <location>
        <begin position="124"/>
        <end position="146"/>
    </location>
</feature>